<organism evidence="3 4">
    <name type="scientific">Wocania arenilitoris</name>
    <dbReference type="NCBI Taxonomy" id="2044858"/>
    <lineage>
        <taxon>Bacteria</taxon>
        <taxon>Pseudomonadati</taxon>
        <taxon>Bacteroidota</taxon>
        <taxon>Flavobacteriia</taxon>
        <taxon>Flavobacteriales</taxon>
        <taxon>Flavobacteriaceae</taxon>
        <taxon>Wocania</taxon>
    </lineage>
</organism>
<dbReference type="SMART" id="SM00698">
    <property type="entry name" value="MORN"/>
    <property type="match status" value="2"/>
</dbReference>
<name>A0AAE3EQK2_9FLAO</name>
<evidence type="ECO:0008006" key="5">
    <source>
        <dbReference type="Google" id="ProtNLM"/>
    </source>
</evidence>
<proteinExistence type="predicted"/>
<accession>A0AAE3EQK2</accession>
<dbReference type="Pfam" id="PF02493">
    <property type="entry name" value="MORN"/>
    <property type="match status" value="2"/>
</dbReference>
<feature type="chain" id="PRO_5041941509" description="MORN repeat protein" evidence="2">
    <location>
        <begin position="24"/>
        <end position="228"/>
    </location>
</feature>
<keyword evidence="1" id="KW-0677">Repeat</keyword>
<keyword evidence="2" id="KW-0732">Signal</keyword>
<evidence type="ECO:0000256" key="2">
    <source>
        <dbReference type="SAM" id="SignalP"/>
    </source>
</evidence>
<feature type="signal peptide" evidence="2">
    <location>
        <begin position="1"/>
        <end position="23"/>
    </location>
</feature>
<dbReference type="PANTHER" id="PTHR43215:SF14">
    <property type="entry name" value="RADIAL SPOKE HEAD 1 HOMOLOG"/>
    <property type="match status" value="1"/>
</dbReference>
<reference evidence="3" key="1">
    <citation type="submission" date="2022-01" db="EMBL/GenBank/DDBJ databases">
        <title>Draft genome sequence of Sabulilitoribacter arenilitoris KCTC 52401.</title>
        <authorList>
            <person name="Oh J.-S."/>
        </authorList>
    </citation>
    <scope>NUCLEOTIDE SEQUENCE</scope>
    <source>
        <strain evidence="3">HMF6543</strain>
    </source>
</reference>
<comment type="caution">
    <text evidence="3">The sequence shown here is derived from an EMBL/GenBank/DDBJ whole genome shotgun (WGS) entry which is preliminary data.</text>
</comment>
<dbReference type="Proteomes" id="UP001199795">
    <property type="component" value="Unassembled WGS sequence"/>
</dbReference>
<dbReference type="RefSeq" id="WP_237239621.1">
    <property type="nucleotide sequence ID" value="NZ_JAKKDU010000008.1"/>
</dbReference>
<evidence type="ECO:0000313" key="3">
    <source>
        <dbReference type="EMBL" id="MCF7568275.1"/>
    </source>
</evidence>
<dbReference type="InterPro" id="IPR003409">
    <property type="entry name" value="MORN"/>
</dbReference>
<dbReference type="AlphaFoldDB" id="A0AAE3EQK2"/>
<dbReference type="EMBL" id="JAKKDU010000008">
    <property type="protein sequence ID" value="MCF7568275.1"/>
    <property type="molecule type" value="Genomic_DNA"/>
</dbReference>
<dbReference type="Gene3D" id="2.20.110.10">
    <property type="entry name" value="Histone H3 K4-specific methyltransferase SET7/9 N-terminal domain"/>
    <property type="match status" value="1"/>
</dbReference>
<protein>
    <recommendedName>
        <fullName evidence="5">MORN repeat protein</fullName>
    </recommendedName>
</protein>
<evidence type="ECO:0000313" key="4">
    <source>
        <dbReference type="Proteomes" id="UP001199795"/>
    </source>
</evidence>
<sequence length="228" mass="25143">MKNIFLLLGLICCFTLNSSLVAAQEGCKVLLENISDTYKGECKKGVANGNGIAKGIDSFEGEFKKGYPHGNGTMTYANGSIYTGKWKKGKRDGNGVYTAKIDGQEIEQNGVWKGDKYIGKKKSQMYKVVTDMGVRNYKIRKVDDAVNQVTVEVKRNGERLRMPNTLIGDSGNYRVDQNLGIFTGTNTPFEGSMNFTVNNIGNPGTTIVNFNFIILEPGEWVVEVNINI</sequence>
<dbReference type="PANTHER" id="PTHR43215">
    <property type="entry name" value="RADIAL SPOKE HEAD 1 HOMOLOG"/>
    <property type="match status" value="1"/>
</dbReference>
<gene>
    <name evidence="3" type="ORF">L3X37_07850</name>
</gene>
<dbReference type="SUPFAM" id="SSF82185">
    <property type="entry name" value="Histone H3 K4-specific methyltransferase SET7/9 N-terminal domain"/>
    <property type="match status" value="1"/>
</dbReference>
<evidence type="ECO:0000256" key="1">
    <source>
        <dbReference type="ARBA" id="ARBA00022737"/>
    </source>
</evidence>
<keyword evidence="4" id="KW-1185">Reference proteome</keyword>